<evidence type="ECO:0000256" key="4">
    <source>
        <dbReference type="ARBA" id="ARBA00022989"/>
    </source>
</evidence>
<proteinExistence type="inferred from homology"/>
<keyword evidence="3 6" id="KW-0812">Transmembrane</keyword>
<dbReference type="OMA" id="ETAIWEM"/>
<comment type="subcellular location">
    <subcellularLocation>
        <location evidence="1">Membrane</location>
        <topology evidence="1">Multi-pass membrane protein</topology>
    </subcellularLocation>
</comment>
<feature type="transmembrane region" description="Helical" evidence="6">
    <location>
        <begin position="191"/>
        <end position="214"/>
    </location>
</feature>
<dbReference type="EMBL" id="KB206332">
    <property type="protein sequence ID" value="ELP92775.1"/>
    <property type="molecule type" value="Genomic_DNA"/>
</dbReference>
<comment type="similarity">
    <text evidence="2">Belongs to the unc-50 family.</text>
</comment>
<feature type="transmembrane region" description="Helical" evidence="6">
    <location>
        <begin position="53"/>
        <end position="74"/>
    </location>
</feature>
<dbReference type="PANTHER" id="PTHR12841">
    <property type="entry name" value="PROTEIN UNC-50 HOMOLOG"/>
    <property type="match status" value="1"/>
</dbReference>
<dbReference type="RefSeq" id="XP_004259546.1">
    <property type="nucleotide sequence ID" value="XM_004259498.1"/>
</dbReference>
<dbReference type="Pfam" id="PF05216">
    <property type="entry name" value="UNC-50"/>
    <property type="match status" value="1"/>
</dbReference>
<evidence type="ECO:0000256" key="5">
    <source>
        <dbReference type="ARBA" id="ARBA00023136"/>
    </source>
</evidence>
<dbReference type="GO" id="GO:0000139">
    <property type="term" value="C:Golgi membrane"/>
    <property type="evidence" value="ECO:0007669"/>
    <property type="project" value="TreeGrafter"/>
</dbReference>
<protein>
    <submittedName>
        <fullName evidence="7">Uncharacterized protein</fullName>
    </submittedName>
</protein>
<evidence type="ECO:0000256" key="3">
    <source>
        <dbReference type="ARBA" id="ARBA00022692"/>
    </source>
</evidence>
<keyword evidence="4 6" id="KW-1133">Transmembrane helix</keyword>
<keyword evidence="8" id="KW-1185">Reference proteome</keyword>
<dbReference type="PANTHER" id="PTHR12841:SF6">
    <property type="entry name" value="PROTEIN UNC-50 HOMOLOG"/>
    <property type="match status" value="1"/>
</dbReference>
<name>A0A0A1UC17_ENTIV</name>
<feature type="transmembrane region" description="Helical" evidence="6">
    <location>
        <begin position="80"/>
        <end position="104"/>
    </location>
</feature>
<dbReference type="VEuPathDB" id="AmoebaDB:EIN_371970"/>
<reference evidence="7 8" key="1">
    <citation type="submission" date="2012-10" db="EMBL/GenBank/DDBJ databases">
        <authorList>
            <person name="Zafar N."/>
            <person name="Inman J."/>
            <person name="Hall N."/>
            <person name="Lorenzi H."/>
            <person name="Caler E."/>
        </authorList>
    </citation>
    <scope>NUCLEOTIDE SEQUENCE [LARGE SCALE GENOMIC DNA]</scope>
    <source>
        <strain evidence="7 8">IP1</strain>
    </source>
</reference>
<dbReference type="OrthoDB" id="10027013at2759"/>
<gene>
    <name evidence="7" type="ORF">EIN_371970</name>
</gene>
<accession>A0A0A1UC17</accession>
<dbReference type="GeneID" id="14891694"/>
<dbReference type="InterPro" id="IPR007881">
    <property type="entry name" value="UNC-50"/>
</dbReference>
<evidence type="ECO:0000313" key="7">
    <source>
        <dbReference type="EMBL" id="ELP92775.1"/>
    </source>
</evidence>
<evidence type="ECO:0000256" key="6">
    <source>
        <dbReference type="SAM" id="Phobius"/>
    </source>
</evidence>
<evidence type="ECO:0000256" key="1">
    <source>
        <dbReference type="ARBA" id="ARBA00004141"/>
    </source>
</evidence>
<feature type="transmembrane region" description="Helical" evidence="6">
    <location>
        <begin position="125"/>
        <end position="147"/>
    </location>
</feature>
<dbReference type="AlphaFoldDB" id="A0A0A1UC17"/>
<organism evidence="7 8">
    <name type="scientific">Entamoeba invadens IP1</name>
    <dbReference type="NCBI Taxonomy" id="370355"/>
    <lineage>
        <taxon>Eukaryota</taxon>
        <taxon>Amoebozoa</taxon>
        <taxon>Evosea</taxon>
        <taxon>Archamoebae</taxon>
        <taxon>Mastigamoebida</taxon>
        <taxon>Entamoebidae</taxon>
        <taxon>Entamoeba</taxon>
    </lineage>
</organism>
<dbReference type="Proteomes" id="UP000014680">
    <property type="component" value="Unassembled WGS sequence"/>
</dbReference>
<keyword evidence="5 6" id="KW-0472">Membrane</keyword>
<dbReference type="KEGG" id="eiv:EIN_371970"/>
<feature type="transmembrane region" description="Helical" evidence="6">
    <location>
        <begin position="159"/>
        <end position="179"/>
    </location>
</feature>
<evidence type="ECO:0000256" key="2">
    <source>
        <dbReference type="ARBA" id="ARBA00006293"/>
    </source>
</evidence>
<evidence type="ECO:0000313" key="8">
    <source>
        <dbReference type="Proteomes" id="UP000014680"/>
    </source>
</evidence>
<sequence>MKYLTQFFYKHIGRNVEYYNWFFVNIILHPQTVYETNKYQHGLTQQWHRRDHAITKIVFFFNFVLSTIFAFTFVKGLWKVPYILFDFAIPLVTGVIISVIIFYLCKSSFTTGDSFTVRYSYDIHINAYFCYLLVSHILLFVLSPFLFRDSLWATFASNGVLLVSLAYYTYITFLGYNILPFMKIPKTAAYAPIAVFSLLLVFFSALGINVPLVLI</sequence>